<evidence type="ECO:0000313" key="2">
    <source>
        <dbReference type="EMBL" id="GIF82800.1"/>
    </source>
</evidence>
<feature type="compositionally biased region" description="Low complexity" evidence="1">
    <location>
        <begin position="118"/>
        <end position="127"/>
    </location>
</feature>
<feature type="region of interest" description="Disordered" evidence="1">
    <location>
        <begin position="85"/>
        <end position="153"/>
    </location>
</feature>
<accession>A0A8J3JPU5</accession>
<organism evidence="2 3">
    <name type="scientific">Catellatospora bangladeshensis</name>
    <dbReference type="NCBI Taxonomy" id="310355"/>
    <lineage>
        <taxon>Bacteria</taxon>
        <taxon>Bacillati</taxon>
        <taxon>Actinomycetota</taxon>
        <taxon>Actinomycetes</taxon>
        <taxon>Micromonosporales</taxon>
        <taxon>Micromonosporaceae</taxon>
        <taxon>Catellatospora</taxon>
    </lineage>
</organism>
<dbReference type="InterPro" id="IPR046039">
    <property type="entry name" value="DUF5997"/>
</dbReference>
<evidence type="ECO:0000256" key="1">
    <source>
        <dbReference type="SAM" id="MobiDB-lite"/>
    </source>
</evidence>
<keyword evidence="3" id="KW-1185">Reference proteome</keyword>
<reference evidence="2 3" key="1">
    <citation type="submission" date="2021-01" db="EMBL/GenBank/DDBJ databases">
        <title>Whole genome shotgun sequence of Catellatospora bangladeshensis NBRC 107357.</title>
        <authorList>
            <person name="Komaki H."/>
            <person name="Tamura T."/>
        </authorList>
    </citation>
    <scope>NUCLEOTIDE SEQUENCE [LARGE SCALE GENOMIC DNA]</scope>
    <source>
        <strain evidence="2 3">NBRC 107357</strain>
    </source>
</reference>
<dbReference type="Proteomes" id="UP000601223">
    <property type="component" value="Unassembled WGS sequence"/>
</dbReference>
<comment type="caution">
    <text evidence="2">The sequence shown here is derived from an EMBL/GenBank/DDBJ whole genome shotgun (WGS) entry which is preliminary data.</text>
</comment>
<feature type="compositionally biased region" description="Low complexity" evidence="1">
    <location>
        <begin position="140"/>
        <end position="153"/>
    </location>
</feature>
<name>A0A8J3JPU5_9ACTN</name>
<dbReference type="AlphaFoldDB" id="A0A8J3JPU5"/>
<evidence type="ECO:0000313" key="3">
    <source>
        <dbReference type="Proteomes" id="UP000601223"/>
    </source>
</evidence>
<feature type="compositionally biased region" description="Basic and acidic residues" evidence="1">
    <location>
        <begin position="92"/>
        <end position="116"/>
    </location>
</feature>
<proteinExistence type="predicted"/>
<dbReference type="EMBL" id="BONF01000025">
    <property type="protein sequence ID" value="GIF82800.1"/>
    <property type="molecule type" value="Genomic_DNA"/>
</dbReference>
<protein>
    <submittedName>
        <fullName evidence="2">Uncharacterized protein</fullName>
    </submittedName>
</protein>
<sequence length="153" mass="16997">MKPATAAQKLDVYLPATPREFQEGMVSREELDELQQNPPQWLTDLRRNGPHPRSVVAARLRVSNSGLARAGVTEALTSEEIAALAADPPEWLTRERETYAEAQREQRRLESRRDAPEPSAKPSPKASAKPKPKHKLGAKLSSRLSSNRGRSGR</sequence>
<gene>
    <name evidence="2" type="ORF">Cba03nite_41490</name>
</gene>
<dbReference type="Pfam" id="PF19460">
    <property type="entry name" value="DUF5997"/>
    <property type="match status" value="1"/>
</dbReference>
<feature type="compositionally biased region" description="Basic residues" evidence="1">
    <location>
        <begin position="128"/>
        <end position="137"/>
    </location>
</feature>